<reference evidence="3" key="2">
    <citation type="journal article" date="2008" name="Nucleic Acids Res.">
        <title>The rice annotation project database (RAP-DB): 2008 update.</title>
        <authorList>
            <consortium name="The rice annotation project (RAP)"/>
        </authorList>
    </citation>
    <scope>GENOME REANNOTATION</scope>
    <source>
        <strain evidence="3">cv. Nipponbare</strain>
    </source>
</reference>
<feature type="compositionally biased region" description="Basic and acidic residues" evidence="1">
    <location>
        <begin position="72"/>
        <end position="88"/>
    </location>
</feature>
<evidence type="ECO:0000256" key="1">
    <source>
        <dbReference type="SAM" id="MobiDB-lite"/>
    </source>
</evidence>
<protein>
    <submittedName>
        <fullName evidence="2">Uncharacterized protein</fullName>
    </submittedName>
</protein>
<organism evidence="2 3">
    <name type="scientific">Oryza sativa subsp. japonica</name>
    <name type="common">Rice</name>
    <dbReference type="NCBI Taxonomy" id="39947"/>
    <lineage>
        <taxon>Eukaryota</taxon>
        <taxon>Viridiplantae</taxon>
        <taxon>Streptophyta</taxon>
        <taxon>Embryophyta</taxon>
        <taxon>Tracheophyta</taxon>
        <taxon>Spermatophyta</taxon>
        <taxon>Magnoliopsida</taxon>
        <taxon>Liliopsida</taxon>
        <taxon>Poales</taxon>
        <taxon>Poaceae</taxon>
        <taxon>BOP clade</taxon>
        <taxon>Oryzoideae</taxon>
        <taxon>Oryzeae</taxon>
        <taxon>Oryzinae</taxon>
        <taxon>Oryza</taxon>
        <taxon>Oryza sativa</taxon>
    </lineage>
</organism>
<dbReference type="Proteomes" id="UP000000763">
    <property type="component" value="Chromosome 2"/>
</dbReference>
<evidence type="ECO:0000313" key="3">
    <source>
        <dbReference type="Proteomes" id="UP000000763"/>
    </source>
</evidence>
<name>Q6ESF9_ORYSJ</name>
<dbReference type="EMBL" id="AP005110">
    <property type="protein sequence ID" value="BAD28411.1"/>
    <property type="molecule type" value="Genomic_DNA"/>
</dbReference>
<feature type="region of interest" description="Disordered" evidence="1">
    <location>
        <begin position="71"/>
        <end position="95"/>
    </location>
</feature>
<accession>Q6ESF9</accession>
<gene>
    <name evidence="2" type="primary">P0605D08.13</name>
</gene>
<evidence type="ECO:0000313" key="2">
    <source>
        <dbReference type="EMBL" id="BAD28411.1"/>
    </source>
</evidence>
<sequence length="289" mass="32514">MLAGDESEDVAPLKIAVDVVPAGDEPEDAAPLLQIRGGRRGNCRGYRRQPSRRRRRVGRCVAISRLPRRLLRRGDKDEEEFHGTEKGSGRAGQAPAGCDEDMAMAATYTAVQAHVSIRDRGTAGSGEPFFFSSYRVTGNRAPTRPCRGTRAPTGHGPEDDKYYLLHFTIPVLAANAFHHSWTVKAMLHIISLICSSEIHVLFVYLCPVRRWKDITKSQKRCFVSGSRLILPMACVSFQVIPSCLSAARFKEISFLSIVLWNYFYWQPRIYGMKEMALFFKVFSHQFTIG</sequence>
<proteinExistence type="predicted"/>
<reference evidence="3" key="1">
    <citation type="journal article" date="2005" name="Nature">
        <title>The map-based sequence of the rice genome.</title>
        <authorList>
            <consortium name="International rice genome sequencing project (IRGSP)"/>
            <person name="Matsumoto T."/>
            <person name="Wu J."/>
            <person name="Kanamori H."/>
            <person name="Katayose Y."/>
            <person name="Fujisawa M."/>
            <person name="Namiki N."/>
            <person name="Mizuno H."/>
            <person name="Yamamoto K."/>
            <person name="Antonio B.A."/>
            <person name="Baba T."/>
            <person name="Sakata K."/>
            <person name="Nagamura Y."/>
            <person name="Aoki H."/>
            <person name="Arikawa K."/>
            <person name="Arita K."/>
            <person name="Bito T."/>
            <person name="Chiden Y."/>
            <person name="Fujitsuka N."/>
            <person name="Fukunaka R."/>
            <person name="Hamada M."/>
            <person name="Harada C."/>
            <person name="Hayashi A."/>
            <person name="Hijishita S."/>
            <person name="Honda M."/>
            <person name="Hosokawa S."/>
            <person name="Ichikawa Y."/>
            <person name="Idonuma A."/>
            <person name="Iijima M."/>
            <person name="Ikeda M."/>
            <person name="Ikeno M."/>
            <person name="Ito K."/>
            <person name="Ito S."/>
            <person name="Ito T."/>
            <person name="Ito Y."/>
            <person name="Ito Y."/>
            <person name="Iwabuchi A."/>
            <person name="Kamiya K."/>
            <person name="Karasawa W."/>
            <person name="Kurita K."/>
            <person name="Katagiri S."/>
            <person name="Kikuta A."/>
            <person name="Kobayashi H."/>
            <person name="Kobayashi N."/>
            <person name="Machita K."/>
            <person name="Maehara T."/>
            <person name="Masukawa M."/>
            <person name="Mizubayashi T."/>
            <person name="Mukai Y."/>
            <person name="Nagasaki H."/>
            <person name="Nagata Y."/>
            <person name="Naito S."/>
            <person name="Nakashima M."/>
            <person name="Nakama Y."/>
            <person name="Nakamichi Y."/>
            <person name="Nakamura M."/>
            <person name="Meguro A."/>
            <person name="Negishi M."/>
            <person name="Ohta I."/>
            <person name="Ohta T."/>
            <person name="Okamoto M."/>
            <person name="Ono N."/>
            <person name="Saji S."/>
            <person name="Sakaguchi M."/>
            <person name="Sakai K."/>
            <person name="Shibata M."/>
            <person name="Shimokawa T."/>
            <person name="Song J."/>
            <person name="Takazaki Y."/>
            <person name="Terasawa K."/>
            <person name="Tsugane M."/>
            <person name="Tsuji K."/>
            <person name="Ueda S."/>
            <person name="Waki K."/>
            <person name="Yamagata H."/>
            <person name="Yamamoto M."/>
            <person name="Yamamoto S."/>
            <person name="Yamane H."/>
            <person name="Yoshiki S."/>
            <person name="Yoshihara R."/>
            <person name="Yukawa K."/>
            <person name="Zhong H."/>
            <person name="Yano M."/>
            <person name="Yuan Q."/>
            <person name="Ouyang S."/>
            <person name="Liu J."/>
            <person name="Jones K.M."/>
            <person name="Gansberger K."/>
            <person name="Moffat K."/>
            <person name="Hill J."/>
            <person name="Bera J."/>
            <person name="Fadrosh D."/>
            <person name="Jin S."/>
            <person name="Johri S."/>
            <person name="Kim M."/>
            <person name="Overton L."/>
            <person name="Reardon M."/>
            <person name="Tsitrin T."/>
            <person name="Vuong H."/>
            <person name="Weaver B."/>
            <person name="Ciecko A."/>
            <person name="Tallon L."/>
            <person name="Jackson J."/>
            <person name="Pai G."/>
            <person name="Aken S.V."/>
            <person name="Utterback T."/>
            <person name="Reidmuller S."/>
            <person name="Feldblyum T."/>
            <person name="Hsiao J."/>
            <person name="Zismann V."/>
            <person name="Iobst S."/>
            <person name="de Vazeille A.R."/>
            <person name="Buell C.R."/>
            <person name="Ying K."/>
            <person name="Li Y."/>
            <person name="Lu T."/>
            <person name="Huang Y."/>
            <person name="Zhao Q."/>
            <person name="Feng Q."/>
            <person name="Zhang L."/>
            <person name="Zhu J."/>
            <person name="Weng Q."/>
            <person name="Mu J."/>
            <person name="Lu Y."/>
            <person name="Fan D."/>
            <person name="Liu Y."/>
            <person name="Guan J."/>
            <person name="Zhang Y."/>
            <person name="Yu S."/>
            <person name="Liu X."/>
            <person name="Zhang Y."/>
            <person name="Hong G."/>
            <person name="Han B."/>
            <person name="Choisne N."/>
            <person name="Demange N."/>
            <person name="Orjeda G."/>
            <person name="Samain S."/>
            <person name="Cattolico L."/>
            <person name="Pelletier E."/>
            <person name="Couloux A."/>
            <person name="Segurens B."/>
            <person name="Wincker P."/>
            <person name="D'Hont A."/>
            <person name="Scarpelli C."/>
            <person name="Weissenbach J."/>
            <person name="Salanoubat M."/>
            <person name="Quetier F."/>
            <person name="Yu Y."/>
            <person name="Kim H.R."/>
            <person name="Rambo T."/>
            <person name="Currie J."/>
            <person name="Collura K."/>
            <person name="Luo M."/>
            <person name="Yang T."/>
            <person name="Ammiraju J.S.S."/>
            <person name="Engler F."/>
            <person name="Soderlund C."/>
            <person name="Wing R.A."/>
            <person name="Palmer L.E."/>
            <person name="de la Bastide M."/>
            <person name="Spiegel L."/>
            <person name="Nascimento L."/>
            <person name="Zutavern T."/>
            <person name="O'Shaughnessy A."/>
            <person name="Dike S."/>
            <person name="Dedhia N."/>
            <person name="Preston R."/>
            <person name="Balija V."/>
            <person name="McCombie W.R."/>
            <person name="Chow T."/>
            <person name="Chen H."/>
            <person name="Chung M."/>
            <person name="Chen C."/>
            <person name="Shaw J."/>
            <person name="Wu H."/>
            <person name="Hsiao K."/>
            <person name="Chao Y."/>
            <person name="Chu M."/>
            <person name="Cheng C."/>
            <person name="Hour A."/>
            <person name="Lee P."/>
            <person name="Lin S."/>
            <person name="Lin Y."/>
            <person name="Liou J."/>
            <person name="Liu S."/>
            <person name="Hsing Y."/>
            <person name="Raghuvanshi S."/>
            <person name="Mohanty A."/>
            <person name="Bharti A.K."/>
            <person name="Gaur A."/>
            <person name="Gupta V."/>
            <person name="Kumar D."/>
            <person name="Ravi V."/>
            <person name="Vij S."/>
            <person name="Kapur A."/>
            <person name="Khurana P."/>
            <person name="Khurana P."/>
            <person name="Khurana J.P."/>
            <person name="Tyagi A.K."/>
            <person name="Gaikwad K."/>
            <person name="Singh A."/>
            <person name="Dalal V."/>
            <person name="Srivastava S."/>
            <person name="Dixit A."/>
            <person name="Pal A.K."/>
            <person name="Ghazi I.A."/>
            <person name="Yadav M."/>
            <person name="Pandit A."/>
            <person name="Bhargava A."/>
            <person name="Sureshbabu K."/>
            <person name="Batra K."/>
            <person name="Sharma T.R."/>
            <person name="Mohapatra T."/>
            <person name="Singh N.K."/>
            <person name="Messing J."/>
            <person name="Nelson A.B."/>
            <person name="Fuks G."/>
            <person name="Kavchok S."/>
            <person name="Keizer G."/>
            <person name="Linton E."/>
            <person name="Llaca V."/>
            <person name="Song R."/>
            <person name="Tanyolac B."/>
            <person name="Young S."/>
            <person name="Ho-Il K."/>
            <person name="Hahn J.H."/>
            <person name="Sangsakoo G."/>
            <person name="Vanavichit A."/>
            <person name="de Mattos Luiz.A.T."/>
            <person name="Zimmer P.D."/>
            <person name="Malone G."/>
            <person name="Dellagostin O."/>
            <person name="de Oliveira A.C."/>
            <person name="Bevan M."/>
            <person name="Bancroft I."/>
            <person name="Minx P."/>
            <person name="Cordum H."/>
            <person name="Wilson R."/>
            <person name="Cheng Z."/>
            <person name="Jin W."/>
            <person name="Jiang J."/>
            <person name="Leong S.A."/>
            <person name="Iwama H."/>
            <person name="Gojobori T."/>
            <person name="Itoh T."/>
            <person name="Niimura Y."/>
            <person name="Fujii Y."/>
            <person name="Habara T."/>
            <person name="Sakai H."/>
            <person name="Sato Y."/>
            <person name="Wilson G."/>
            <person name="Kumar K."/>
            <person name="McCouch S."/>
            <person name="Juretic N."/>
            <person name="Hoen D."/>
            <person name="Wright S."/>
            <person name="Bruskiewich R."/>
            <person name="Bureau T."/>
            <person name="Miyao A."/>
            <person name="Hirochika H."/>
            <person name="Nishikawa T."/>
            <person name="Kadowaki K."/>
            <person name="Sugiura M."/>
            <person name="Burr B."/>
            <person name="Sasaki T."/>
        </authorList>
    </citation>
    <scope>NUCLEOTIDE SEQUENCE [LARGE SCALE GENOMIC DNA]</scope>
    <source>
        <strain evidence="3">cv. Nipponbare</strain>
    </source>
</reference>
<dbReference type="AlphaFoldDB" id="Q6ESF9"/>